<gene>
    <name evidence="1" type="ORF">CTRU02_211806</name>
</gene>
<keyword evidence="2" id="KW-1185">Reference proteome</keyword>
<evidence type="ECO:0000313" key="2">
    <source>
        <dbReference type="Proteomes" id="UP000805649"/>
    </source>
</evidence>
<proteinExistence type="predicted"/>
<reference evidence="1 2" key="1">
    <citation type="journal article" date="2020" name="Phytopathology">
        <title>Genome Sequence Resources of Colletotrichum truncatum, C. plurivorum, C. musicola, and C. sojae: Four Species Pathogenic to Soybean (Glycine max).</title>
        <authorList>
            <person name="Rogerio F."/>
            <person name="Boufleur T.R."/>
            <person name="Ciampi-Guillardi M."/>
            <person name="Sukno S.A."/>
            <person name="Thon M.R."/>
            <person name="Massola Junior N.S."/>
            <person name="Baroncelli R."/>
        </authorList>
    </citation>
    <scope>NUCLEOTIDE SEQUENCE [LARGE SCALE GENOMIC DNA]</scope>
    <source>
        <strain evidence="1 2">CMES1059</strain>
    </source>
</reference>
<dbReference type="EMBL" id="VUJX02000008">
    <property type="protein sequence ID" value="KAL0932843.1"/>
    <property type="molecule type" value="Genomic_DNA"/>
</dbReference>
<protein>
    <submittedName>
        <fullName evidence="1">C2H2 type zinc finger domain protein</fullName>
    </submittedName>
</protein>
<name>A0ACC3YLR4_COLTU</name>
<sequence>MPFTCDHEGCGRSYLRKEHLTRHKKEHAKIPSFECPSCGTKFTRGDTLRRHMVLHGPSAPPTRVAQACVSCHRMKTRCDGQQPVCSTCHEKGKSCEWPQPRGKPSSLKTVRSSPPSSSLLAAACTPSPDPVILMEPMMPGMPPAGLLTQTAMPLGLMTDTDMFDFVSGSMLDEGVRRQLQSVYFEHFHPQWPLLHRESFESTSQPKLLIQAVVTVGLWFSPVPEYKDLAIKFHDHLLKEMGNMLLDMLEESRQGLLSPRSDLLPILQAVLISTILVPYRADKAIENVMMTHAMLLEIFKAIGVYDQQKINTASQLYGSNAYPWVFRELYQRLAIFQFKIHLVLQAIFITIYPALRISRNAEPAMLKINVPMPLMMWDGPAAQWSGMIPTDPELLDDDEDDILIISKMCDRAILMMDNKPLLPLLSWDRCLGMAIWCWCMKHSQSDREFIESIKPFVLEPLNGAGVHYNSVEH</sequence>
<organism evidence="1 2">
    <name type="scientific">Colletotrichum truncatum</name>
    <name type="common">Anthracnose fungus</name>
    <name type="synonym">Colletotrichum capsici</name>
    <dbReference type="NCBI Taxonomy" id="5467"/>
    <lineage>
        <taxon>Eukaryota</taxon>
        <taxon>Fungi</taxon>
        <taxon>Dikarya</taxon>
        <taxon>Ascomycota</taxon>
        <taxon>Pezizomycotina</taxon>
        <taxon>Sordariomycetes</taxon>
        <taxon>Hypocreomycetidae</taxon>
        <taxon>Glomerellales</taxon>
        <taxon>Glomerellaceae</taxon>
        <taxon>Colletotrichum</taxon>
        <taxon>Colletotrichum truncatum species complex</taxon>
    </lineage>
</organism>
<dbReference type="Proteomes" id="UP000805649">
    <property type="component" value="Unassembled WGS sequence"/>
</dbReference>
<evidence type="ECO:0000313" key="1">
    <source>
        <dbReference type="EMBL" id="KAL0932843.1"/>
    </source>
</evidence>
<comment type="caution">
    <text evidence="1">The sequence shown here is derived from an EMBL/GenBank/DDBJ whole genome shotgun (WGS) entry which is preliminary data.</text>
</comment>
<accession>A0ACC3YLR4</accession>